<dbReference type="InterPro" id="IPR011035">
    <property type="entry name" value="Ribosomal_bL25/Gln-tRNA_synth"/>
</dbReference>
<comment type="function">
    <text evidence="5">This is one of the proteins that binds to the 5S RNA in the ribosome where it forms part of the central protuberance.</text>
</comment>
<comment type="subunit">
    <text evidence="5">Part of the 50S ribosomal subunit; part of the 5S rRNA/L5/L18/L25 subcomplex. Contacts the 5S rRNA. Binds to the 5S rRNA independently of L5 and L18.</text>
</comment>
<accession>A0A1F7XLE8</accession>
<evidence type="ECO:0000256" key="2">
    <source>
        <dbReference type="ARBA" id="ARBA00022884"/>
    </source>
</evidence>
<dbReference type="NCBIfam" id="TIGR00731">
    <property type="entry name" value="bL25_bact_ctc"/>
    <property type="match status" value="1"/>
</dbReference>
<comment type="caution">
    <text evidence="9">The sequence shown here is derived from an EMBL/GenBank/DDBJ whole genome shotgun (WGS) entry which is preliminary data.</text>
</comment>
<evidence type="ECO:0000313" key="10">
    <source>
        <dbReference type="Proteomes" id="UP000177382"/>
    </source>
</evidence>
<dbReference type="Pfam" id="PF14693">
    <property type="entry name" value="Ribosomal_TL5_C"/>
    <property type="match status" value="1"/>
</dbReference>
<dbReference type="InterPro" id="IPR020057">
    <property type="entry name" value="Ribosomal_bL25_b-dom"/>
</dbReference>
<evidence type="ECO:0000256" key="4">
    <source>
        <dbReference type="ARBA" id="ARBA00023274"/>
    </source>
</evidence>
<dbReference type="PANTHER" id="PTHR33284:SF1">
    <property type="entry name" value="RIBOSOMAL PROTEIN L25_GLN-TRNA SYNTHETASE, ANTI-CODON-BINDING DOMAIN-CONTAINING PROTEIN"/>
    <property type="match status" value="1"/>
</dbReference>
<keyword evidence="3 5" id="KW-0689">Ribosomal protein</keyword>
<dbReference type="GO" id="GO:0003735">
    <property type="term" value="F:structural constituent of ribosome"/>
    <property type="evidence" value="ECO:0007669"/>
    <property type="project" value="InterPro"/>
</dbReference>
<evidence type="ECO:0000256" key="5">
    <source>
        <dbReference type="HAMAP-Rule" id="MF_01334"/>
    </source>
</evidence>
<sequence length="258" mass="27974">MSLAFLGKPPYQDLVLGVNMDIHKLSAQKREILGRKVKTLRKEGLLPANLYGKKIKSESLQVKLTDFVPIYKEAGETGVISLTVSGKSKGKGEEVSVLVANLQKDPISDSPIHVDFRKVDLKEKITAAVPVEFTGEAPCEKTGIGTVVQYLDEVEVEALPTDLPEKFEVDVSVLTEVDQAIYLKDLKIDKAKVTLKDDIQKIIAKVEPPQKVEEEAPPAEEVPVEGEVAGAPSGEVPSEEATEAPVPASNEKQTPSEP</sequence>
<dbReference type="PANTHER" id="PTHR33284">
    <property type="entry name" value="RIBOSOMAL PROTEIN L25/GLN-TRNA SYNTHETASE, ANTI-CODON-BINDING DOMAIN-CONTAINING PROTEIN"/>
    <property type="match status" value="1"/>
</dbReference>
<dbReference type="GO" id="GO:0008097">
    <property type="term" value="F:5S rRNA binding"/>
    <property type="evidence" value="ECO:0007669"/>
    <property type="project" value="InterPro"/>
</dbReference>
<evidence type="ECO:0000256" key="1">
    <source>
        <dbReference type="ARBA" id="ARBA00022730"/>
    </source>
</evidence>
<dbReference type="EMBL" id="MGFX01000001">
    <property type="protein sequence ID" value="OGM15820.1"/>
    <property type="molecule type" value="Genomic_DNA"/>
</dbReference>
<dbReference type="Gene3D" id="2.170.120.20">
    <property type="entry name" value="Ribosomal protein L25, beta domain"/>
    <property type="match status" value="1"/>
</dbReference>
<proteinExistence type="inferred from homology"/>
<evidence type="ECO:0000259" key="7">
    <source>
        <dbReference type="Pfam" id="PF01386"/>
    </source>
</evidence>
<dbReference type="Pfam" id="PF01386">
    <property type="entry name" value="Ribosomal_L25p"/>
    <property type="match status" value="1"/>
</dbReference>
<dbReference type="CDD" id="cd00495">
    <property type="entry name" value="Ribosomal_L25_TL5_CTC"/>
    <property type="match status" value="1"/>
</dbReference>
<dbReference type="Proteomes" id="UP000177382">
    <property type="component" value="Unassembled WGS sequence"/>
</dbReference>
<dbReference type="InterPro" id="IPR020930">
    <property type="entry name" value="Ribosomal_uL5_bac-type"/>
</dbReference>
<dbReference type="SUPFAM" id="SSF50715">
    <property type="entry name" value="Ribosomal protein L25-like"/>
    <property type="match status" value="1"/>
</dbReference>
<keyword evidence="1 5" id="KW-0699">rRNA-binding</keyword>
<name>A0A1F7XLE8_9BACT</name>
<evidence type="ECO:0000256" key="6">
    <source>
        <dbReference type="SAM" id="MobiDB-lite"/>
    </source>
</evidence>
<reference evidence="9 10" key="1">
    <citation type="journal article" date="2016" name="Nat. Commun.">
        <title>Thousands of microbial genomes shed light on interconnected biogeochemical processes in an aquifer system.</title>
        <authorList>
            <person name="Anantharaman K."/>
            <person name="Brown C.T."/>
            <person name="Hug L.A."/>
            <person name="Sharon I."/>
            <person name="Castelle C.J."/>
            <person name="Probst A.J."/>
            <person name="Thomas B.C."/>
            <person name="Singh A."/>
            <person name="Wilkins M.J."/>
            <person name="Karaoz U."/>
            <person name="Brodie E.L."/>
            <person name="Williams K.H."/>
            <person name="Hubbard S.S."/>
            <person name="Banfield J.F."/>
        </authorList>
    </citation>
    <scope>NUCLEOTIDE SEQUENCE [LARGE SCALE GENOMIC DNA]</scope>
</reference>
<protein>
    <recommendedName>
        <fullName evidence="5">Large ribosomal subunit protein bL25</fullName>
    </recommendedName>
    <alternativeName>
        <fullName evidence="5">General stress protein CTC</fullName>
    </alternativeName>
</protein>
<keyword evidence="2 5" id="KW-0694">RNA-binding</keyword>
<evidence type="ECO:0000259" key="8">
    <source>
        <dbReference type="Pfam" id="PF14693"/>
    </source>
</evidence>
<feature type="region of interest" description="Disordered" evidence="6">
    <location>
        <begin position="207"/>
        <end position="258"/>
    </location>
</feature>
<organism evidence="9 10">
    <name type="scientific">Candidatus Woesebacteria bacterium RBG_16_42_24</name>
    <dbReference type="NCBI Taxonomy" id="1802485"/>
    <lineage>
        <taxon>Bacteria</taxon>
        <taxon>Candidatus Woeseibacteriota</taxon>
    </lineage>
</organism>
<feature type="domain" description="Large ribosomal subunit protein bL25 L25" evidence="7">
    <location>
        <begin position="25"/>
        <end position="116"/>
    </location>
</feature>
<keyword evidence="4 5" id="KW-0687">Ribonucleoprotein</keyword>
<dbReference type="InterPro" id="IPR029751">
    <property type="entry name" value="Ribosomal_L25_dom"/>
</dbReference>
<feature type="compositionally biased region" description="Acidic residues" evidence="6">
    <location>
        <begin position="215"/>
        <end position="224"/>
    </location>
</feature>
<dbReference type="InterPro" id="IPR020056">
    <property type="entry name" value="Rbsml_bL25/Gln-tRNA_synth_N"/>
</dbReference>
<feature type="domain" description="Large ribosomal subunit protein bL25 beta" evidence="8">
    <location>
        <begin position="124"/>
        <end position="210"/>
    </location>
</feature>
<dbReference type="HAMAP" id="MF_01334">
    <property type="entry name" value="Ribosomal_bL25_CTC"/>
    <property type="match status" value="1"/>
</dbReference>
<dbReference type="Gene3D" id="2.40.240.10">
    <property type="entry name" value="Ribosomal Protein L25, Chain P"/>
    <property type="match status" value="1"/>
</dbReference>
<dbReference type="InterPro" id="IPR037121">
    <property type="entry name" value="Ribosomal_bL25_C"/>
</dbReference>
<dbReference type="STRING" id="1802485.A2V97_03560"/>
<dbReference type="GO" id="GO:0022625">
    <property type="term" value="C:cytosolic large ribosomal subunit"/>
    <property type="evidence" value="ECO:0007669"/>
    <property type="project" value="TreeGrafter"/>
</dbReference>
<comment type="similarity">
    <text evidence="5">Belongs to the bacterial ribosomal protein bL25 family. CTC subfamily.</text>
</comment>
<dbReference type="InterPro" id="IPR001021">
    <property type="entry name" value="Ribosomal_bL25_long"/>
</dbReference>
<dbReference type="GO" id="GO:0006412">
    <property type="term" value="P:translation"/>
    <property type="evidence" value="ECO:0007669"/>
    <property type="project" value="UniProtKB-UniRule"/>
</dbReference>
<evidence type="ECO:0000256" key="3">
    <source>
        <dbReference type="ARBA" id="ARBA00022980"/>
    </source>
</evidence>
<dbReference type="AlphaFoldDB" id="A0A1F7XLE8"/>
<evidence type="ECO:0000313" key="9">
    <source>
        <dbReference type="EMBL" id="OGM15820.1"/>
    </source>
</evidence>
<gene>
    <name evidence="5" type="primary">rplY</name>
    <name evidence="5" type="synonym">ctc</name>
    <name evidence="9" type="ORF">A2V97_03560</name>
</gene>